<dbReference type="AlphaFoldDB" id="A0A699V6Q9"/>
<sequence length="83" mass="8642">LIYKEALHNVVKHAQATVVTVQLTATTRLTLTVADDGRGHDGQPRPGGHGLTNMQARAKAVGGTVRYAPQAAGFAVIVSLPLS</sequence>
<evidence type="ECO:0000313" key="6">
    <source>
        <dbReference type="EMBL" id="GFD29026.1"/>
    </source>
</evidence>
<comment type="catalytic activity">
    <reaction evidence="1">
        <text>ATP + protein L-histidine = ADP + protein N-phospho-L-histidine.</text>
        <dbReference type="EC" id="2.7.13.3"/>
    </reaction>
</comment>
<dbReference type="GO" id="GO:0000160">
    <property type="term" value="P:phosphorelay signal transduction system"/>
    <property type="evidence" value="ECO:0007669"/>
    <property type="project" value="UniProtKB-KW"/>
</dbReference>
<organism evidence="6">
    <name type="scientific">Tanacetum cinerariifolium</name>
    <name type="common">Dalmatian daisy</name>
    <name type="synonym">Chrysanthemum cinerariifolium</name>
    <dbReference type="NCBI Taxonomy" id="118510"/>
    <lineage>
        <taxon>Eukaryota</taxon>
        <taxon>Viridiplantae</taxon>
        <taxon>Streptophyta</taxon>
        <taxon>Embryophyta</taxon>
        <taxon>Tracheophyta</taxon>
        <taxon>Spermatophyta</taxon>
        <taxon>Magnoliopsida</taxon>
        <taxon>eudicotyledons</taxon>
        <taxon>Gunneridae</taxon>
        <taxon>Pentapetalae</taxon>
        <taxon>asterids</taxon>
        <taxon>campanulids</taxon>
        <taxon>Asterales</taxon>
        <taxon>Asteraceae</taxon>
        <taxon>Asteroideae</taxon>
        <taxon>Anthemideae</taxon>
        <taxon>Anthemidinae</taxon>
        <taxon>Tanacetum</taxon>
    </lineage>
</organism>
<evidence type="ECO:0000256" key="4">
    <source>
        <dbReference type="ARBA" id="ARBA00022777"/>
    </source>
</evidence>
<dbReference type="Gene3D" id="3.30.565.10">
    <property type="entry name" value="Histidine kinase-like ATPase, C-terminal domain"/>
    <property type="match status" value="1"/>
</dbReference>
<comment type="caution">
    <text evidence="6">The sequence shown here is derived from an EMBL/GenBank/DDBJ whole genome shotgun (WGS) entry which is preliminary data.</text>
</comment>
<proteinExistence type="predicted"/>
<evidence type="ECO:0000256" key="2">
    <source>
        <dbReference type="ARBA" id="ARBA00012438"/>
    </source>
</evidence>
<dbReference type="Pfam" id="PF02518">
    <property type="entry name" value="HATPase_c"/>
    <property type="match status" value="1"/>
</dbReference>
<keyword evidence="3" id="KW-0808">Transferase</keyword>
<feature type="domain" description="Histidine kinase/HSP90-like ATPase" evidence="5">
    <location>
        <begin position="2"/>
        <end position="82"/>
    </location>
</feature>
<reference evidence="6" key="1">
    <citation type="journal article" date="2019" name="Sci. Rep.">
        <title>Draft genome of Tanacetum cinerariifolium, the natural source of mosquito coil.</title>
        <authorList>
            <person name="Yamashiro T."/>
            <person name="Shiraishi A."/>
            <person name="Satake H."/>
            <person name="Nakayama K."/>
        </authorList>
    </citation>
    <scope>NUCLEOTIDE SEQUENCE</scope>
</reference>
<dbReference type="PANTHER" id="PTHR24421:SF10">
    <property type="entry name" value="NITRATE_NITRITE SENSOR PROTEIN NARQ"/>
    <property type="match status" value="1"/>
</dbReference>
<dbReference type="InterPro" id="IPR050482">
    <property type="entry name" value="Sensor_HK_TwoCompSys"/>
</dbReference>
<protein>
    <recommendedName>
        <fullName evidence="2">histidine kinase</fullName>
        <ecNumber evidence="2">2.7.13.3</ecNumber>
    </recommendedName>
</protein>
<keyword evidence="4" id="KW-0418">Kinase</keyword>
<accession>A0A699V6Q9</accession>
<dbReference type="CDD" id="cd16917">
    <property type="entry name" value="HATPase_UhpB-NarQ-NarX-like"/>
    <property type="match status" value="1"/>
</dbReference>
<name>A0A699V6Q9_TANCI</name>
<dbReference type="PANTHER" id="PTHR24421">
    <property type="entry name" value="NITRATE/NITRITE SENSOR PROTEIN NARX-RELATED"/>
    <property type="match status" value="1"/>
</dbReference>
<dbReference type="GO" id="GO:0004673">
    <property type="term" value="F:protein histidine kinase activity"/>
    <property type="evidence" value="ECO:0007669"/>
    <property type="project" value="UniProtKB-EC"/>
</dbReference>
<feature type="non-terminal residue" evidence="6">
    <location>
        <position position="1"/>
    </location>
</feature>
<evidence type="ECO:0000256" key="1">
    <source>
        <dbReference type="ARBA" id="ARBA00000085"/>
    </source>
</evidence>
<evidence type="ECO:0000256" key="3">
    <source>
        <dbReference type="ARBA" id="ARBA00022679"/>
    </source>
</evidence>
<dbReference type="InterPro" id="IPR036890">
    <property type="entry name" value="HATPase_C_sf"/>
</dbReference>
<dbReference type="EMBL" id="BKCJ011390997">
    <property type="protein sequence ID" value="GFD29026.1"/>
    <property type="molecule type" value="Genomic_DNA"/>
</dbReference>
<dbReference type="EC" id="2.7.13.3" evidence="2"/>
<dbReference type="SUPFAM" id="SSF55874">
    <property type="entry name" value="ATPase domain of HSP90 chaperone/DNA topoisomerase II/histidine kinase"/>
    <property type="match status" value="1"/>
</dbReference>
<evidence type="ECO:0000259" key="5">
    <source>
        <dbReference type="Pfam" id="PF02518"/>
    </source>
</evidence>
<gene>
    <name evidence="6" type="ORF">Tci_900995</name>
</gene>
<dbReference type="InterPro" id="IPR003594">
    <property type="entry name" value="HATPase_dom"/>
</dbReference>